<evidence type="ECO:0000313" key="1">
    <source>
        <dbReference type="EMBL" id="KKM64959.1"/>
    </source>
</evidence>
<gene>
    <name evidence="1" type="ORF">LCGC14_1496230</name>
</gene>
<proteinExistence type="predicted"/>
<comment type="caution">
    <text evidence="1">The sequence shown here is derived from an EMBL/GenBank/DDBJ whole genome shotgun (WGS) entry which is preliminary data.</text>
</comment>
<protein>
    <submittedName>
        <fullName evidence="1">Uncharacterized protein</fullName>
    </submittedName>
</protein>
<accession>A0A0F9J5E3</accession>
<name>A0A0F9J5E3_9ZZZZ</name>
<dbReference type="AlphaFoldDB" id="A0A0F9J5E3"/>
<sequence length="70" mass="8108">KPQGRFRNQIPTSAYKLGTRMFVDLRAHGALPYSVPIMVRVFACTRTPVERSVFLVLEPLYDVREQEWLG</sequence>
<reference evidence="1" key="1">
    <citation type="journal article" date="2015" name="Nature">
        <title>Complex archaea that bridge the gap between prokaryotes and eukaryotes.</title>
        <authorList>
            <person name="Spang A."/>
            <person name="Saw J.H."/>
            <person name="Jorgensen S.L."/>
            <person name="Zaremba-Niedzwiedzka K."/>
            <person name="Martijn J."/>
            <person name="Lind A.E."/>
            <person name="van Eijk R."/>
            <person name="Schleper C."/>
            <person name="Guy L."/>
            <person name="Ettema T.J."/>
        </authorList>
    </citation>
    <scope>NUCLEOTIDE SEQUENCE</scope>
</reference>
<dbReference type="EMBL" id="LAZR01010807">
    <property type="protein sequence ID" value="KKM64959.1"/>
    <property type="molecule type" value="Genomic_DNA"/>
</dbReference>
<organism evidence="1">
    <name type="scientific">marine sediment metagenome</name>
    <dbReference type="NCBI Taxonomy" id="412755"/>
    <lineage>
        <taxon>unclassified sequences</taxon>
        <taxon>metagenomes</taxon>
        <taxon>ecological metagenomes</taxon>
    </lineage>
</organism>
<feature type="non-terminal residue" evidence="1">
    <location>
        <position position="1"/>
    </location>
</feature>